<keyword evidence="14" id="KW-1185">Reference proteome</keyword>
<evidence type="ECO:0000256" key="8">
    <source>
        <dbReference type="ARBA" id="ARBA00022840"/>
    </source>
</evidence>
<comment type="pathway">
    <text evidence="1">Carbohydrate degradation; glycolysis; pyruvate from D-glyceraldehyde 3-phosphate: step 5/5.</text>
</comment>
<dbReference type="EMBL" id="PKIZ01000168">
    <property type="protein sequence ID" value="PKZ40647.1"/>
    <property type="molecule type" value="Genomic_DNA"/>
</dbReference>
<keyword evidence="8" id="KW-0067">ATP-binding</keyword>
<keyword evidence="4" id="KW-0808">Transferase</keyword>
<dbReference type="PANTHER" id="PTHR11817">
    <property type="entry name" value="PYRUVATE KINASE"/>
    <property type="match status" value="1"/>
</dbReference>
<dbReference type="UniPathway" id="UPA00109">
    <property type="reaction ID" value="UER00188"/>
</dbReference>
<evidence type="ECO:0000256" key="7">
    <source>
        <dbReference type="ARBA" id="ARBA00022777"/>
    </source>
</evidence>
<evidence type="ECO:0000259" key="12">
    <source>
        <dbReference type="Pfam" id="PF00224"/>
    </source>
</evidence>
<keyword evidence="9" id="KW-0460">Magnesium</keyword>
<dbReference type="Pfam" id="PF00224">
    <property type="entry name" value="PK"/>
    <property type="match status" value="1"/>
</dbReference>
<dbReference type="GO" id="GO:0030955">
    <property type="term" value="F:potassium ion binding"/>
    <property type="evidence" value="ECO:0007669"/>
    <property type="project" value="InterPro"/>
</dbReference>
<name>A0A2I1P7Q0_9MICO</name>
<feature type="non-terminal residue" evidence="13">
    <location>
        <position position="42"/>
    </location>
</feature>
<dbReference type="Gene3D" id="3.20.20.60">
    <property type="entry name" value="Phosphoenolpyruvate-binding domains"/>
    <property type="match status" value="1"/>
</dbReference>
<dbReference type="EC" id="2.7.1.40" evidence="3"/>
<dbReference type="InterPro" id="IPR015813">
    <property type="entry name" value="Pyrv/PenolPyrv_kinase-like_dom"/>
</dbReference>
<dbReference type="GO" id="GO:0005524">
    <property type="term" value="F:ATP binding"/>
    <property type="evidence" value="ECO:0007669"/>
    <property type="project" value="UniProtKB-KW"/>
</dbReference>
<keyword evidence="7" id="KW-0418">Kinase</keyword>
<dbReference type="SUPFAM" id="SSF51621">
    <property type="entry name" value="Phosphoenolpyruvate/pyruvate domain"/>
    <property type="match status" value="1"/>
</dbReference>
<proteinExistence type="inferred from homology"/>
<dbReference type="AlphaFoldDB" id="A0A2I1P7Q0"/>
<keyword evidence="6" id="KW-0547">Nucleotide-binding</keyword>
<evidence type="ECO:0000313" key="13">
    <source>
        <dbReference type="EMBL" id="PKZ40647.1"/>
    </source>
</evidence>
<reference evidence="13 14" key="1">
    <citation type="submission" date="2017-12" db="EMBL/GenBank/DDBJ databases">
        <title>Phylogenetic diversity of female urinary microbiome.</title>
        <authorList>
            <person name="Thomas-White K."/>
            <person name="Wolfe A.J."/>
        </authorList>
    </citation>
    <scope>NUCLEOTIDE SEQUENCE [LARGE SCALE GENOMIC DNA]</scope>
    <source>
        <strain evidence="13 14">UMB1298</strain>
    </source>
</reference>
<dbReference type="GO" id="GO:0004743">
    <property type="term" value="F:pyruvate kinase activity"/>
    <property type="evidence" value="ECO:0007669"/>
    <property type="project" value="UniProtKB-EC"/>
</dbReference>
<evidence type="ECO:0000256" key="9">
    <source>
        <dbReference type="ARBA" id="ARBA00022842"/>
    </source>
</evidence>
<evidence type="ECO:0000256" key="2">
    <source>
        <dbReference type="ARBA" id="ARBA00008663"/>
    </source>
</evidence>
<keyword evidence="11" id="KW-0670">Pyruvate</keyword>
<dbReference type="InterPro" id="IPR040442">
    <property type="entry name" value="Pyrv_kinase-like_dom_sf"/>
</dbReference>
<evidence type="ECO:0000256" key="4">
    <source>
        <dbReference type="ARBA" id="ARBA00022679"/>
    </source>
</evidence>
<comment type="similarity">
    <text evidence="2">Belongs to the pyruvate kinase family.</text>
</comment>
<dbReference type="GO" id="GO:0000287">
    <property type="term" value="F:magnesium ion binding"/>
    <property type="evidence" value="ECO:0007669"/>
    <property type="project" value="InterPro"/>
</dbReference>
<dbReference type="InterPro" id="IPR001697">
    <property type="entry name" value="Pyr_Knase"/>
</dbReference>
<dbReference type="RefSeq" id="WP_144043125.1">
    <property type="nucleotide sequence ID" value="NZ_PKIZ01000168.1"/>
</dbReference>
<evidence type="ECO:0000256" key="6">
    <source>
        <dbReference type="ARBA" id="ARBA00022741"/>
    </source>
</evidence>
<protein>
    <recommendedName>
        <fullName evidence="3">pyruvate kinase</fullName>
        <ecNumber evidence="3">2.7.1.40</ecNumber>
    </recommendedName>
</protein>
<evidence type="ECO:0000256" key="11">
    <source>
        <dbReference type="ARBA" id="ARBA00023317"/>
    </source>
</evidence>
<dbReference type="InterPro" id="IPR015793">
    <property type="entry name" value="Pyrv_Knase_brl"/>
</dbReference>
<keyword evidence="5" id="KW-0479">Metal-binding</keyword>
<evidence type="ECO:0000256" key="10">
    <source>
        <dbReference type="ARBA" id="ARBA00023152"/>
    </source>
</evidence>
<dbReference type="GO" id="GO:0016301">
    <property type="term" value="F:kinase activity"/>
    <property type="evidence" value="ECO:0007669"/>
    <property type="project" value="UniProtKB-KW"/>
</dbReference>
<organism evidence="13 14">
    <name type="scientific">Kytococcus schroeteri</name>
    <dbReference type="NCBI Taxonomy" id="138300"/>
    <lineage>
        <taxon>Bacteria</taxon>
        <taxon>Bacillati</taxon>
        <taxon>Actinomycetota</taxon>
        <taxon>Actinomycetes</taxon>
        <taxon>Micrococcales</taxon>
        <taxon>Kytococcaceae</taxon>
        <taxon>Kytococcus</taxon>
    </lineage>
</organism>
<dbReference type="Proteomes" id="UP000234206">
    <property type="component" value="Unassembled WGS sequence"/>
</dbReference>
<dbReference type="OrthoDB" id="9812123at2"/>
<evidence type="ECO:0000313" key="14">
    <source>
        <dbReference type="Proteomes" id="UP000234206"/>
    </source>
</evidence>
<accession>A0A2I1P7Q0</accession>
<evidence type="ECO:0000256" key="5">
    <source>
        <dbReference type="ARBA" id="ARBA00022723"/>
    </source>
</evidence>
<sequence>MNRRTKIVCTLGPAVASKEQIRGLVDAGMNVARLNFSHGEHA</sequence>
<comment type="caution">
    <text evidence="13">The sequence shown here is derived from an EMBL/GenBank/DDBJ whole genome shotgun (WGS) entry which is preliminary data.</text>
</comment>
<evidence type="ECO:0000256" key="1">
    <source>
        <dbReference type="ARBA" id="ARBA00004997"/>
    </source>
</evidence>
<evidence type="ECO:0000256" key="3">
    <source>
        <dbReference type="ARBA" id="ARBA00012142"/>
    </source>
</evidence>
<gene>
    <name evidence="13" type="ORF">CYJ76_12025</name>
</gene>
<keyword evidence="10" id="KW-0324">Glycolysis</keyword>
<feature type="domain" description="Pyruvate kinase barrel" evidence="12">
    <location>
        <begin position="3"/>
        <end position="41"/>
    </location>
</feature>